<dbReference type="Proteomes" id="UP001164746">
    <property type="component" value="Chromosome 5"/>
</dbReference>
<organism evidence="1 2">
    <name type="scientific">Mya arenaria</name>
    <name type="common">Soft-shell clam</name>
    <dbReference type="NCBI Taxonomy" id="6604"/>
    <lineage>
        <taxon>Eukaryota</taxon>
        <taxon>Metazoa</taxon>
        <taxon>Spiralia</taxon>
        <taxon>Lophotrochozoa</taxon>
        <taxon>Mollusca</taxon>
        <taxon>Bivalvia</taxon>
        <taxon>Autobranchia</taxon>
        <taxon>Heteroconchia</taxon>
        <taxon>Euheterodonta</taxon>
        <taxon>Imparidentia</taxon>
        <taxon>Neoheterodontei</taxon>
        <taxon>Myida</taxon>
        <taxon>Myoidea</taxon>
        <taxon>Myidae</taxon>
        <taxon>Mya</taxon>
    </lineage>
</organism>
<name>A0ABY7EA46_MYAAR</name>
<proteinExistence type="predicted"/>
<keyword evidence="2" id="KW-1185">Reference proteome</keyword>
<evidence type="ECO:0000313" key="2">
    <source>
        <dbReference type="Proteomes" id="UP001164746"/>
    </source>
</evidence>
<protein>
    <submittedName>
        <fullName evidence="1">Uncharacterized protein</fullName>
    </submittedName>
</protein>
<evidence type="ECO:0000313" key="1">
    <source>
        <dbReference type="EMBL" id="WAR06044.1"/>
    </source>
</evidence>
<reference evidence="1" key="1">
    <citation type="submission" date="2022-11" db="EMBL/GenBank/DDBJ databases">
        <title>Centuries of genome instability and evolution in soft-shell clam transmissible cancer (bioRxiv).</title>
        <authorList>
            <person name="Hart S.F.M."/>
            <person name="Yonemitsu M.A."/>
            <person name="Giersch R.M."/>
            <person name="Beal B.F."/>
            <person name="Arriagada G."/>
            <person name="Davis B.W."/>
            <person name="Ostrander E.A."/>
            <person name="Goff S.P."/>
            <person name="Metzger M.J."/>
        </authorList>
    </citation>
    <scope>NUCLEOTIDE SEQUENCE</scope>
    <source>
        <strain evidence="1">MELC-2E11</strain>
        <tissue evidence="1">Siphon/mantle</tissue>
    </source>
</reference>
<accession>A0ABY7EA46</accession>
<dbReference type="EMBL" id="CP111016">
    <property type="protein sequence ID" value="WAR06044.1"/>
    <property type="molecule type" value="Genomic_DNA"/>
</dbReference>
<sequence>MCTIHVCKDPLVQNVITIFPIIAFAYDYPFRRLISFKVAFDENERAKMEMLKNDTITSKHCLTSKTIWLRWSIRNRVNLGQLEAELDKAVKQFTSSAFAAKGLLKR</sequence>
<gene>
    <name evidence="1" type="ORF">MAR_021413</name>
</gene>